<reference evidence="1" key="1">
    <citation type="submission" date="2018-03" db="EMBL/GenBank/DDBJ databases">
        <title>Identification and characterization of neuropeptides by transcriptome and proteome analyses in a bivalve mollusc Patinopecten yessoensis.</title>
        <authorList>
            <person name="Zhang M."/>
            <person name="Wang Y."/>
            <person name="Li Y."/>
            <person name="Li W."/>
            <person name="Li R."/>
            <person name="Xie X."/>
            <person name="Wang S."/>
            <person name="Hu X."/>
            <person name="Zhang L."/>
            <person name="Bao Z."/>
        </authorList>
    </citation>
    <scope>NUCLEOTIDE SEQUENCE</scope>
    <source>
        <tissue evidence="1">Ganglion</tissue>
    </source>
</reference>
<dbReference type="EMBL" id="MH045249">
    <property type="protein sequence ID" value="AXN93517.1"/>
    <property type="molecule type" value="mRNA"/>
</dbReference>
<sequence>MDMSTLRTAYTMCNVLLVILGVTLLSQGTIGLPLHTEEQGPLLSLLTGKQHPDIYDRLLENYMKTLETRDEPYSGEYVVPDKRLRQGWNIAYGKRRSNKWSIAYGKRDHASPLESEGIFSDEVIPLVRSYPEMSKRQQGWHIAYG</sequence>
<dbReference type="OrthoDB" id="10325775at2759"/>
<protein>
    <submittedName>
        <fullName evidence="1">Wx3Yamide</fullName>
    </submittedName>
</protein>
<organism evidence="1">
    <name type="scientific">Mizuhopecten yessoensis</name>
    <name type="common">Japanese scallop</name>
    <name type="synonym">Patinopecten yessoensis</name>
    <dbReference type="NCBI Taxonomy" id="6573"/>
    <lineage>
        <taxon>Eukaryota</taxon>
        <taxon>Metazoa</taxon>
        <taxon>Spiralia</taxon>
        <taxon>Lophotrochozoa</taxon>
        <taxon>Mollusca</taxon>
        <taxon>Bivalvia</taxon>
        <taxon>Autobranchia</taxon>
        <taxon>Pteriomorphia</taxon>
        <taxon>Pectinida</taxon>
        <taxon>Pectinoidea</taxon>
        <taxon>Pectinidae</taxon>
        <taxon>Mizuhopecten</taxon>
    </lineage>
</organism>
<evidence type="ECO:0000313" key="1">
    <source>
        <dbReference type="EMBL" id="AXN93517.1"/>
    </source>
</evidence>
<dbReference type="AlphaFoldDB" id="A0A346GAW4"/>
<name>A0A346GAW4_MIZYE</name>
<accession>A0A346GAW4</accession>
<proteinExistence type="evidence at transcript level"/>